<dbReference type="GO" id="GO:0010150">
    <property type="term" value="P:leaf senescence"/>
    <property type="evidence" value="ECO:0007669"/>
    <property type="project" value="InterPro"/>
</dbReference>
<evidence type="ECO:0000313" key="3">
    <source>
        <dbReference type="EMBL" id="JAT67926.1"/>
    </source>
</evidence>
<feature type="compositionally biased region" description="Basic and acidic residues" evidence="1">
    <location>
        <begin position="31"/>
        <end position="50"/>
    </location>
</feature>
<feature type="region of interest" description="Disordered" evidence="1">
    <location>
        <begin position="1"/>
        <end position="97"/>
    </location>
</feature>
<keyword evidence="2" id="KW-1133">Transmembrane helix</keyword>
<feature type="compositionally biased region" description="Low complexity" evidence="1">
    <location>
        <begin position="55"/>
        <end position="70"/>
    </location>
</feature>
<feature type="transmembrane region" description="Helical" evidence="2">
    <location>
        <begin position="390"/>
        <end position="411"/>
    </location>
</feature>
<dbReference type="InterPro" id="IPR044708">
    <property type="entry name" value="CPR5"/>
</dbReference>
<feature type="transmembrane region" description="Helical" evidence="2">
    <location>
        <begin position="423"/>
        <end position="442"/>
    </location>
</feature>
<dbReference type="PANTHER" id="PTHR35322">
    <property type="entry name" value="PROTEIN CPR-5"/>
    <property type="match status" value="1"/>
</dbReference>
<name>A0A1D1ZLT5_9ARAE</name>
<feature type="compositionally biased region" description="Basic and acidic residues" evidence="1">
    <location>
        <begin position="10"/>
        <end position="23"/>
    </location>
</feature>
<feature type="transmembrane region" description="Helical" evidence="2">
    <location>
        <begin position="454"/>
        <end position="477"/>
    </location>
</feature>
<evidence type="ECO:0000256" key="2">
    <source>
        <dbReference type="SAM" id="Phobius"/>
    </source>
</evidence>
<reference evidence="3" key="1">
    <citation type="submission" date="2015-07" db="EMBL/GenBank/DDBJ databases">
        <title>Transcriptome Assembly of Anthurium amnicola.</title>
        <authorList>
            <person name="Suzuki J."/>
        </authorList>
    </citation>
    <scope>NUCLEOTIDE SEQUENCE</scope>
</reference>
<proteinExistence type="predicted"/>
<dbReference type="PANTHER" id="PTHR35322:SF2">
    <property type="entry name" value="PROTEIN CPR-5"/>
    <property type="match status" value="1"/>
</dbReference>
<dbReference type="GO" id="GO:0006952">
    <property type="term" value="P:defense response"/>
    <property type="evidence" value="ECO:0007669"/>
    <property type="project" value="InterPro"/>
</dbReference>
<evidence type="ECO:0000256" key="1">
    <source>
        <dbReference type="SAM" id="MobiDB-lite"/>
    </source>
</evidence>
<dbReference type="AlphaFoldDB" id="A0A1D1ZLT5"/>
<dbReference type="EMBL" id="GDJX01000010">
    <property type="protein sequence ID" value="JAT67926.1"/>
    <property type="molecule type" value="Transcribed_RNA"/>
</dbReference>
<sequence length="541" mass="60040">MEASSGGLRPPREGDNGVPDRAEAAAGGPDRAVEVVRPSEADEGMKWSREKGRRASPSSEASSSSSASSSRRMRGGGVHLRRRTRAPSRGGGRGGDGLQDLGLPLGMSFAAVVAKVLDGKIVDGERIPADRLSLVCSMAVKEAVENFYGRRCGNFMRNFENSFCCTLKTLQVIQEEYFGEQRNHNSHLRDCPEDASTQGMLESLDAAEDVQEHHLLNSADNQLILQADLSQQLALISQKRTRSGFSQSVFSTLEKSVMEQSRSNDLKAFEIGLTIKKLQMKKSELELSSYANFLERIKLSMGISKASFKEEKLKNQIQDFRHAELVRRCIDLLVSGMILMSCLLVYGAYIYSYKRITDATGSCITTNKEPKSWWVPKQVNSGWLSMRCHVVVISRMFFGLLMILAVAYSVFQRSASSGSAMPITFILLLLGVACGAAGKFCIDTLGGNGYYWLLYWEIFCLLHFFANAFPSALYYILHGPISVSPVAKKVLLPYWVRRFTFYTIVVLILPMFSGLLPFASLYEWKEHIVSKLIPLSFGVGD</sequence>
<keyword evidence="2" id="KW-0472">Membrane</keyword>
<protein>
    <submittedName>
        <fullName evidence="3">Protein CPR-5</fullName>
    </submittedName>
</protein>
<keyword evidence="2" id="KW-0812">Transmembrane</keyword>
<feature type="compositionally biased region" description="Basic residues" evidence="1">
    <location>
        <begin position="71"/>
        <end position="86"/>
    </location>
</feature>
<feature type="transmembrane region" description="Helical" evidence="2">
    <location>
        <begin position="332"/>
        <end position="351"/>
    </location>
</feature>
<accession>A0A1D1ZLT5</accession>
<gene>
    <name evidence="3" type="primary">CPR5_2</name>
    <name evidence="3" type="ORF">g.38482</name>
</gene>
<feature type="transmembrane region" description="Helical" evidence="2">
    <location>
        <begin position="499"/>
        <end position="522"/>
    </location>
</feature>
<organism evidence="3">
    <name type="scientific">Anthurium amnicola</name>
    <dbReference type="NCBI Taxonomy" id="1678845"/>
    <lineage>
        <taxon>Eukaryota</taxon>
        <taxon>Viridiplantae</taxon>
        <taxon>Streptophyta</taxon>
        <taxon>Embryophyta</taxon>
        <taxon>Tracheophyta</taxon>
        <taxon>Spermatophyta</taxon>
        <taxon>Magnoliopsida</taxon>
        <taxon>Liliopsida</taxon>
        <taxon>Araceae</taxon>
        <taxon>Pothoideae</taxon>
        <taxon>Potheae</taxon>
        <taxon>Anthurium</taxon>
    </lineage>
</organism>
<dbReference type="GO" id="GO:0010090">
    <property type="term" value="P:trichome morphogenesis"/>
    <property type="evidence" value="ECO:0007669"/>
    <property type="project" value="InterPro"/>
</dbReference>